<keyword evidence="2" id="KW-1185">Reference proteome</keyword>
<accession>A0ACB9X0R8</accession>
<comment type="caution">
    <text evidence="1">The sequence shown here is derived from an EMBL/GenBank/DDBJ whole genome shotgun (WGS) entry which is preliminary data.</text>
</comment>
<feature type="non-terminal residue" evidence="1">
    <location>
        <position position="97"/>
    </location>
</feature>
<reference evidence="1" key="1">
    <citation type="submission" date="2022-05" db="EMBL/GenBank/DDBJ databases">
        <title>Chromosome-level genome of Chaenocephalus aceratus.</title>
        <authorList>
            <person name="Park H."/>
        </authorList>
    </citation>
    <scope>NUCLEOTIDE SEQUENCE</scope>
    <source>
        <strain evidence="1">KU_202001</strain>
    </source>
</reference>
<proteinExistence type="predicted"/>
<protein>
    <submittedName>
        <fullName evidence="1">Uncharacterized protein</fullName>
    </submittedName>
</protein>
<name>A0ACB9X0R8_CHAAC</name>
<organism evidence="1 2">
    <name type="scientific">Chaenocephalus aceratus</name>
    <name type="common">Blackfin icefish</name>
    <name type="synonym">Chaenichthys aceratus</name>
    <dbReference type="NCBI Taxonomy" id="36190"/>
    <lineage>
        <taxon>Eukaryota</taxon>
        <taxon>Metazoa</taxon>
        <taxon>Chordata</taxon>
        <taxon>Craniata</taxon>
        <taxon>Vertebrata</taxon>
        <taxon>Euteleostomi</taxon>
        <taxon>Actinopterygii</taxon>
        <taxon>Neopterygii</taxon>
        <taxon>Teleostei</taxon>
        <taxon>Neoteleostei</taxon>
        <taxon>Acanthomorphata</taxon>
        <taxon>Eupercaria</taxon>
        <taxon>Perciformes</taxon>
        <taxon>Notothenioidei</taxon>
        <taxon>Channichthyidae</taxon>
        <taxon>Chaenocephalus</taxon>
    </lineage>
</organism>
<gene>
    <name evidence="1" type="ORF">KUCAC02_004882</name>
</gene>
<evidence type="ECO:0000313" key="1">
    <source>
        <dbReference type="EMBL" id="KAI4819642.1"/>
    </source>
</evidence>
<dbReference type="Proteomes" id="UP001057452">
    <property type="component" value="Chromosome 10"/>
</dbReference>
<evidence type="ECO:0000313" key="2">
    <source>
        <dbReference type="Proteomes" id="UP001057452"/>
    </source>
</evidence>
<sequence length="97" mass="10064">PKLAAMMSLSLSWCSHGNCEHKPPPPAPPQPPTHPPGLSVAVATEAETWQNGGQSLESSALLTGLLEPLQSKVLGELSGEGGLETRYDITSPAASHD</sequence>
<feature type="non-terminal residue" evidence="1">
    <location>
        <position position="1"/>
    </location>
</feature>
<dbReference type="EMBL" id="CM043794">
    <property type="protein sequence ID" value="KAI4819642.1"/>
    <property type="molecule type" value="Genomic_DNA"/>
</dbReference>